<dbReference type="PANTHER" id="PTHR39418:SF1">
    <property type="entry name" value="DEHYDROGENASE"/>
    <property type="match status" value="1"/>
</dbReference>
<dbReference type="PANTHER" id="PTHR39418">
    <property type="entry name" value="DEHYDROGENASE-RELATED"/>
    <property type="match status" value="1"/>
</dbReference>
<feature type="domain" description="Zinc finger DksA/TraR C4-type" evidence="4">
    <location>
        <begin position="177"/>
        <end position="206"/>
    </location>
</feature>
<dbReference type="KEGG" id="mel:Metbo_2052"/>
<dbReference type="InterPro" id="IPR026328">
    <property type="entry name" value="FmdE"/>
</dbReference>
<dbReference type="GeneID" id="10278514"/>
<dbReference type="eggNOG" id="arCOG00762">
    <property type="taxonomic scope" value="Archaea"/>
</dbReference>
<reference evidence="6 7" key="2">
    <citation type="journal article" date="2014" name="Int. J. Syst. Evol. Microbiol.">
        <title>Methanobacterium paludis sp. nov. and a novel strain of Methanobacterium lacus isolated from northern peatlands.</title>
        <authorList>
            <person name="Cadillo-Quiroz H."/>
            <person name="Brauer S.L."/>
            <person name="Goodson N."/>
            <person name="Yavitt J.B."/>
            <person name="Zinder S.H."/>
        </authorList>
    </citation>
    <scope>NUCLEOTIDE SEQUENCE [LARGE SCALE GENOMIC DNA]</scope>
    <source>
        <strain evidence="6 7">AL-21</strain>
    </source>
</reference>
<dbReference type="STRING" id="877455.Metbo_2052"/>
<protein>
    <submittedName>
        <fullName evidence="6">Formylmethanofuran dehydrogenase subunit E region</fullName>
    </submittedName>
</protein>
<evidence type="ECO:0000256" key="2">
    <source>
        <dbReference type="ARBA" id="ARBA00022771"/>
    </source>
</evidence>
<evidence type="ECO:0000259" key="4">
    <source>
        <dbReference type="Pfam" id="PF01258"/>
    </source>
</evidence>
<dbReference type="RefSeq" id="WP_013645622.1">
    <property type="nucleotide sequence ID" value="NC_015216.1"/>
</dbReference>
<dbReference type="GO" id="GO:0008270">
    <property type="term" value="F:zinc ion binding"/>
    <property type="evidence" value="ECO:0007669"/>
    <property type="project" value="UniProtKB-KW"/>
</dbReference>
<dbReference type="Gene3D" id="3.30.1330.130">
    <property type="match status" value="1"/>
</dbReference>
<keyword evidence="3" id="KW-0862">Zinc</keyword>
<name>F0TBK2_METLA</name>
<dbReference type="Proteomes" id="UP000007490">
    <property type="component" value="Chromosome"/>
</dbReference>
<dbReference type="Pfam" id="PF02663">
    <property type="entry name" value="FmdE"/>
    <property type="match status" value="1"/>
</dbReference>
<organism evidence="6 7">
    <name type="scientific">Methanobacterium lacus (strain AL-21)</name>
    <dbReference type="NCBI Taxonomy" id="877455"/>
    <lineage>
        <taxon>Archaea</taxon>
        <taxon>Methanobacteriati</taxon>
        <taxon>Methanobacteriota</taxon>
        <taxon>Methanomada group</taxon>
        <taxon>Methanobacteria</taxon>
        <taxon>Methanobacteriales</taxon>
        <taxon>Methanobacteriaceae</taxon>
        <taxon>Methanobacterium</taxon>
    </lineage>
</organism>
<dbReference type="PIRSF" id="PIRSF006578">
    <property type="entry name" value="FwdE"/>
    <property type="match status" value="1"/>
</dbReference>
<keyword evidence="7" id="KW-1185">Reference proteome</keyword>
<evidence type="ECO:0000313" key="7">
    <source>
        <dbReference type="Proteomes" id="UP000007490"/>
    </source>
</evidence>
<dbReference type="InterPro" id="IPR003814">
    <property type="entry name" value="FmdEsu_dom"/>
</dbReference>
<keyword evidence="2" id="KW-0863">Zinc-finger</keyword>
<dbReference type="OrthoDB" id="31120at2157"/>
<dbReference type="AlphaFoldDB" id="F0TBK2"/>
<feature type="domain" description="Formylmethanofuran dehydrogenase subunit E" evidence="5">
    <location>
        <begin position="22"/>
        <end position="160"/>
    </location>
</feature>
<dbReference type="InterPro" id="IPR053194">
    <property type="entry name" value="tRNA_methyltr_O"/>
</dbReference>
<proteinExistence type="predicted"/>
<dbReference type="EMBL" id="CP002551">
    <property type="protein sequence ID" value="ADZ10271.1"/>
    <property type="molecule type" value="Genomic_DNA"/>
</dbReference>
<gene>
    <name evidence="6" type="ordered locus">Metbo_2052</name>
</gene>
<dbReference type="Pfam" id="PF01258">
    <property type="entry name" value="zf-dskA_traR"/>
    <property type="match status" value="1"/>
</dbReference>
<keyword evidence="1" id="KW-0479">Metal-binding</keyword>
<reference evidence="7" key="1">
    <citation type="submission" date="2011-02" db="EMBL/GenBank/DDBJ databases">
        <title>Complete sequence of Methanobacterium sp. AL-21.</title>
        <authorList>
            <consortium name="US DOE Joint Genome Institute"/>
            <person name="Lucas S."/>
            <person name="Copeland A."/>
            <person name="Lapidus A."/>
            <person name="Cheng J.-F."/>
            <person name="Goodwin L."/>
            <person name="Pitluck S."/>
            <person name="Chertkov O."/>
            <person name="Detter J.C."/>
            <person name="Han C."/>
            <person name="Tapia R."/>
            <person name="Land M."/>
            <person name="Hauser L."/>
            <person name="Kyrpides N."/>
            <person name="Ivanova N."/>
            <person name="Mikhailova N."/>
            <person name="Pagani I."/>
            <person name="Cadillo-Quiroz H."/>
            <person name="Imachi H."/>
            <person name="Zinder S."/>
            <person name="Liu W."/>
            <person name="Woyke T."/>
        </authorList>
    </citation>
    <scope>NUCLEOTIDE SEQUENCE [LARGE SCALE GENOMIC DNA]</scope>
    <source>
        <strain evidence="7">AL-21</strain>
    </source>
</reference>
<dbReference type="HOGENOM" id="CLU_087508_0_0_2"/>
<evidence type="ECO:0000256" key="1">
    <source>
        <dbReference type="ARBA" id="ARBA00022723"/>
    </source>
</evidence>
<accession>F0TBK2</accession>
<dbReference type="InterPro" id="IPR000962">
    <property type="entry name" value="Znf_DskA_TraR"/>
</dbReference>
<dbReference type="SUPFAM" id="SSF143555">
    <property type="entry name" value="FwdE-like"/>
    <property type="match status" value="1"/>
</dbReference>
<sequence length="207" mass="22915">MKRIENKGDLIPIKAFKEVTEFHGHVCPGSAIGYKAAEAGLNELESSASSDEEIVAIVENDSCAVDAIQVVTGCTFGKGNLIFLDHGKQVYTFYNRQTNDGVRVALKDSFSVDLLAPKLNQLRAKVHAGNATDLEREDLKNMVKDVANEILEIPYKNMFEVEHVEMEAPSKAKLFKSVKCSKCGEMVSENRTEILNDELVCIPCFKD</sequence>
<evidence type="ECO:0000313" key="6">
    <source>
        <dbReference type="EMBL" id="ADZ10271.1"/>
    </source>
</evidence>
<evidence type="ECO:0000259" key="5">
    <source>
        <dbReference type="Pfam" id="PF02663"/>
    </source>
</evidence>
<evidence type="ECO:0000256" key="3">
    <source>
        <dbReference type="ARBA" id="ARBA00022833"/>
    </source>
</evidence>